<evidence type="ECO:0000313" key="6">
    <source>
        <dbReference type="Proteomes" id="UP000286482"/>
    </source>
</evidence>
<dbReference type="PROSITE" id="PS50206">
    <property type="entry name" value="RHODANESE_3"/>
    <property type="match status" value="1"/>
</dbReference>
<dbReference type="HAMAP" id="MF_01009">
    <property type="entry name" value="Thiosulf_sulfurtr"/>
    <property type="match status" value="1"/>
</dbReference>
<dbReference type="GO" id="GO:0103041">
    <property type="term" value="F:thiosulfate-thioredoxin sulfurtransferase activity"/>
    <property type="evidence" value="ECO:0007669"/>
    <property type="project" value="RHEA"/>
</dbReference>
<protein>
    <recommendedName>
        <fullName evidence="3">Thiosulfate sulfurtransferase GlpE</fullName>
        <ecNumber evidence="3">2.8.1.1</ecNumber>
    </recommendedName>
</protein>
<comment type="similarity">
    <text evidence="3">Belongs to the GlpE family.</text>
</comment>
<dbReference type="InterPro" id="IPR001763">
    <property type="entry name" value="Rhodanese-like_dom"/>
</dbReference>
<accession>A0A420E606</accession>
<dbReference type="Proteomes" id="UP000286482">
    <property type="component" value="Unassembled WGS sequence"/>
</dbReference>
<comment type="subcellular location">
    <subcellularLocation>
        <location evidence="3">Cytoplasm</location>
    </subcellularLocation>
</comment>
<name>A0A420E606_9ALTE</name>
<comment type="catalytic activity">
    <reaction evidence="3">
        <text>thiosulfate + [thioredoxin]-dithiol = [thioredoxin]-disulfide + hydrogen sulfide + sulfite + 2 H(+)</text>
        <dbReference type="Rhea" id="RHEA:83859"/>
        <dbReference type="Rhea" id="RHEA-COMP:10698"/>
        <dbReference type="Rhea" id="RHEA-COMP:10700"/>
        <dbReference type="ChEBI" id="CHEBI:15378"/>
        <dbReference type="ChEBI" id="CHEBI:17359"/>
        <dbReference type="ChEBI" id="CHEBI:29919"/>
        <dbReference type="ChEBI" id="CHEBI:29950"/>
        <dbReference type="ChEBI" id="CHEBI:33542"/>
        <dbReference type="ChEBI" id="CHEBI:50058"/>
    </reaction>
</comment>
<dbReference type="RefSeq" id="WP_120356581.1">
    <property type="nucleotide sequence ID" value="NZ_RAQO01000012.1"/>
</dbReference>
<dbReference type="PANTHER" id="PTHR43031">
    <property type="entry name" value="FAD-DEPENDENT OXIDOREDUCTASE"/>
    <property type="match status" value="1"/>
</dbReference>
<dbReference type="Gene3D" id="3.40.250.10">
    <property type="entry name" value="Rhodanese-like domain"/>
    <property type="match status" value="1"/>
</dbReference>
<reference evidence="5 6" key="1">
    <citation type="submission" date="2018-09" db="EMBL/GenBank/DDBJ databases">
        <authorList>
            <person name="Wang Z."/>
        </authorList>
    </citation>
    <scope>NUCLEOTIDE SEQUENCE [LARGE SCALE GENOMIC DNA]</scope>
    <source>
        <strain evidence="5 6">ALS 81</strain>
    </source>
</reference>
<dbReference type="CDD" id="cd01444">
    <property type="entry name" value="GlpE_ST"/>
    <property type="match status" value="1"/>
</dbReference>
<proteinExistence type="inferred from homology"/>
<gene>
    <name evidence="3 5" type="primary">glpE</name>
    <name evidence="5" type="ORF">DBZ36_19085</name>
</gene>
<comment type="caution">
    <text evidence="5">The sequence shown here is derived from an EMBL/GenBank/DDBJ whole genome shotgun (WGS) entry which is preliminary data.</text>
</comment>
<evidence type="ECO:0000256" key="1">
    <source>
        <dbReference type="ARBA" id="ARBA00022490"/>
    </source>
</evidence>
<dbReference type="InterPro" id="IPR023695">
    <property type="entry name" value="Thiosulf_sulfurTrfase"/>
</dbReference>
<evidence type="ECO:0000313" key="5">
    <source>
        <dbReference type="EMBL" id="RKF13168.1"/>
    </source>
</evidence>
<dbReference type="GO" id="GO:0005737">
    <property type="term" value="C:cytoplasm"/>
    <property type="evidence" value="ECO:0007669"/>
    <property type="project" value="UniProtKB-SubCell"/>
</dbReference>
<keyword evidence="2 3" id="KW-0808">Transferase</keyword>
<dbReference type="EMBL" id="RAQO01000012">
    <property type="protein sequence ID" value="RKF13168.1"/>
    <property type="molecule type" value="Genomic_DNA"/>
</dbReference>
<dbReference type="GO" id="GO:0004792">
    <property type="term" value="F:thiosulfate-cyanide sulfurtransferase activity"/>
    <property type="evidence" value="ECO:0007669"/>
    <property type="project" value="UniProtKB-UniRule"/>
</dbReference>
<dbReference type="InterPro" id="IPR050229">
    <property type="entry name" value="GlpE_sulfurtransferase"/>
</dbReference>
<dbReference type="AlphaFoldDB" id="A0A420E606"/>
<evidence type="ECO:0000256" key="2">
    <source>
        <dbReference type="ARBA" id="ARBA00022679"/>
    </source>
</evidence>
<comment type="catalytic activity">
    <reaction evidence="3">
        <text>thiosulfate + hydrogen cyanide = thiocyanate + sulfite + 2 H(+)</text>
        <dbReference type="Rhea" id="RHEA:16881"/>
        <dbReference type="ChEBI" id="CHEBI:15378"/>
        <dbReference type="ChEBI" id="CHEBI:17359"/>
        <dbReference type="ChEBI" id="CHEBI:18022"/>
        <dbReference type="ChEBI" id="CHEBI:18407"/>
        <dbReference type="ChEBI" id="CHEBI:33542"/>
        <dbReference type="EC" id="2.8.1.1"/>
    </reaction>
</comment>
<dbReference type="SMART" id="SM00450">
    <property type="entry name" value="RHOD"/>
    <property type="match status" value="1"/>
</dbReference>
<keyword evidence="1 3" id="KW-0963">Cytoplasm</keyword>
<evidence type="ECO:0000259" key="4">
    <source>
        <dbReference type="PROSITE" id="PS50206"/>
    </source>
</evidence>
<dbReference type="PANTHER" id="PTHR43031:SF6">
    <property type="entry name" value="THIOSULFATE SULFURTRANSFERASE GLPE"/>
    <property type="match status" value="1"/>
</dbReference>
<sequence>MEQFESIEVADAVTLLDTGTARIVDIRDPQSYALGHPKGAMHLSDGTINTLLSETEFDTPIVVCCYHGISSQGAAQYLIQQGFEEVYSLTGGFEAWQRSNGPTDIDIEVS</sequence>
<feature type="domain" description="Rhodanese" evidence="4">
    <location>
        <begin position="17"/>
        <end position="105"/>
    </location>
</feature>
<evidence type="ECO:0000256" key="3">
    <source>
        <dbReference type="HAMAP-Rule" id="MF_01009"/>
    </source>
</evidence>
<organism evidence="5 6">
    <name type="scientific">Alginatibacterium sediminis</name>
    <dbReference type="NCBI Taxonomy" id="2164068"/>
    <lineage>
        <taxon>Bacteria</taxon>
        <taxon>Pseudomonadati</taxon>
        <taxon>Pseudomonadota</taxon>
        <taxon>Gammaproteobacteria</taxon>
        <taxon>Alteromonadales</taxon>
        <taxon>Alteromonadaceae</taxon>
        <taxon>Alginatibacterium</taxon>
    </lineage>
</organism>
<comment type="function">
    <text evidence="3">Transferase that catalyzes the transfer of sulfur from thiosulfate to thiophilic acceptors such as cyanide or dithiols. May function in a CysM-independent thiosulfate assimilation pathway by catalyzing the conversion of thiosulfate to sulfite, which can then be used for L-cysteine biosynthesis.</text>
</comment>
<dbReference type="Pfam" id="PF00581">
    <property type="entry name" value="Rhodanese"/>
    <property type="match status" value="1"/>
</dbReference>
<dbReference type="NCBIfam" id="NF001195">
    <property type="entry name" value="PRK00162.1"/>
    <property type="match status" value="1"/>
</dbReference>
<feature type="active site" description="Cysteine persulfide intermediate" evidence="3">
    <location>
        <position position="65"/>
    </location>
</feature>
<keyword evidence="6" id="KW-1185">Reference proteome</keyword>
<dbReference type="SUPFAM" id="SSF52821">
    <property type="entry name" value="Rhodanese/Cell cycle control phosphatase"/>
    <property type="match status" value="1"/>
</dbReference>
<dbReference type="InterPro" id="IPR036873">
    <property type="entry name" value="Rhodanese-like_dom_sf"/>
</dbReference>
<dbReference type="EC" id="2.8.1.1" evidence="3"/>
<dbReference type="OrthoDB" id="9811849at2"/>